<sequence length="246" mass="28260">MSSTLKIKEKCDVLRTGLERIVTPFQIIYEMTRNAFGWLCHILHEMGGLRDSKLVSIHEQVTMFVSVLAHHKKNCTVKYDFIRSGRTVSRHFLKVCEMDVDVIAGVRCGAGRKEGKLSRRIWSFVGEESLLVAKKEIARNGWKSDNGFRTGYLGALEQLMNKSYPNSGLKSNPHISSKIQVWKKTYSCLSGMLSKSEFGWDGSAHVVTDNDDVFHSYFKVDPFAPKLRHKSFPYYPRGQMYWYRSC</sequence>
<evidence type="ECO:0000313" key="3">
    <source>
        <dbReference type="EMBL" id="KAL0364130.1"/>
    </source>
</evidence>
<dbReference type="PANTHER" id="PTHR46250">
    <property type="entry name" value="MYB/SANT-LIKE DNA-BINDING DOMAIN PROTEIN-RELATED"/>
    <property type="match status" value="1"/>
</dbReference>
<accession>A0AAW2Q8G7</accession>
<reference evidence="3" key="2">
    <citation type="journal article" date="2024" name="Plant">
        <title>Genomic evolution and insights into agronomic trait innovations of Sesamum species.</title>
        <authorList>
            <person name="Miao H."/>
            <person name="Wang L."/>
            <person name="Qu L."/>
            <person name="Liu H."/>
            <person name="Sun Y."/>
            <person name="Le M."/>
            <person name="Wang Q."/>
            <person name="Wei S."/>
            <person name="Zheng Y."/>
            <person name="Lin W."/>
            <person name="Duan Y."/>
            <person name="Cao H."/>
            <person name="Xiong S."/>
            <person name="Wang X."/>
            <person name="Wei L."/>
            <person name="Li C."/>
            <person name="Ma Q."/>
            <person name="Ju M."/>
            <person name="Zhao R."/>
            <person name="Li G."/>
            <person name="Mu C."/>
            <person name="Tian Q."/>
            <person name="Mei H."/>
            <person name="Zhang T."/>
            <person name="Gao T."/>
            <person name="Zhang H."/>
        </authorList>
    </citation>
    <scope>NUCLEOTIDE SEQUENCE</scope>
    <source>
        <strain evidence="3">G01</strain>
    </source>
</reference>
<evidence type="ECO:0000259" key="1">
    <source>
        <dbReference type="Pfam" id="PF12776"/>
    </source>
</evidence>
<comment type="caution">
    <text evidence="3">The sequence shown here is derived from an EMBL/GenBank/DDBJ whole genome shotgun (WGS) entry which is preliminary data.</text>
</comment>
<protein>
    <recommendedName>
        <fullName evidence="4">Myb/SANT-like domain-containing protein</fullName>
    </recommendedName>
</protein>
<feature type="domain" description="DUF8040" evidence="2">
    <location>
        <begin position="29"/>
        <end position="97"/>
    </location>
</feature>
<evidence type="ECO:0000259" key="2">
    <source>
        <dbReference type="Pfam" id="PF26138"/>
    </source>
</evidence>
<dbReference type="AlphaFoldDB" id="A0AAW2Q8G7"/>
<dbReference type="InterPro" id="IPR058353">
    <property type="entry name" value="DUF8040"/>
</dbReference>
<dbReference type="Pfam" id="PF12776">
    <property type="entry name" value="Myb_DNA-bind_3"/>
    <property type="match status" value="1"/>
</dbReference>
<proteinExistence type="predicted"/>
<dbReference type="EMBL" id="JACGWK010000003">
    <property type="protein sequence ID" value="KAL0364130.1"/>
    <property type="molecule type" value="Genomic_DNA"/>
</dbReference>
<feature type="domain" description="Myb/SANT-like" evidence="1">
    <location>
        <begin position="134"/>
        <end position="217"/>
    </location>
</feature>
<evidence type="ECO:0008006" key="4">
    <source>
        <dbReference type="Google" id="ProtNLM"/>
    </source>
</evidence>
<organism evidence="3">
    <name type="scientific">Sesamum angustifolium</name>
    <dbReference type="NCBI Taxonomy" id="2727405"/>
    <lineage>
        <taxon>Eukaryota</taxon>
        <taxon>Viridiplantae</taxon>
        <taxon>Streptophyta</taxon>
        <taxon>Embryophyta</taxon>
        <taxon>Tracheophyta</taxon>
        <taxon>Spermatophyta</taxon>
        <taxon>Magnoliopsida</taxon>
        <taxon>eudicotyledons</taxon>
        <taxon>Gunneridae</taxon>
        <taxon>Pentapetalae</taxon>
        <taxon>asterids</taxon>
        <taxon>lamiids</taxon>
        <taxon>Lamiales</taxon>
        <taxon>Pedaliaceae</taxon>
        <taxon>Sesamum</taxon>
    </lineage>
</organism>
<dbReference type="PANTHER" id="PTHR46250:SF15">
    <property type="entry name" value="OS01G0523800 PROTEIN"/>
    <property type="match status" value="1"/>
</dbReference>
<gene>
    <name evidence="3" type="ORF">Sangu_0510600</name>
</gene>
<dbReference type="InterPro" id="IPR024752">
    <property type="entry name" value="Myb/SANT-like_dom"/>
</dbReference>
<reference evidence="3" key="1">
    <citation type="submission" date="2020-06" db="EMBL/GenBank/DDBJ databases">
        <authorList>
            <person name="Li T."/>
            <person name="Hu X."/>
            <person name="Zhang T."/>
            <person name="Song X."/>
            <person name="Zhang H."/>
            <person name="Dai N."/>
            <person name="Sheng W."/>
            <person name="Hou X."/>
            <person name="Wei L."/>
        </authorList>
    </citation>
    <scope>NUCLEOTIDE SEQUENCE</scope>
    <source>
        <strain evidence="3">G01</strain>
        <tissue evidence="3">Leaf</tissue>
    </source>
</reference>
<name>A0AAW2Q8G7_9LAMI</name>
<dbReference type="Pfam" id="PF26138">
    <property type="entry name" value="DUF8040"/>
    <property type="match status" value="1"/>
</dbReference>